<dbReference type="Gene3D" id="3.30.70.2660">
    <property type="match status" value="1"/>
</dbReference>
<gene>
    <name evidence="2" type="ordered locus">Nwat_1400</name>
</gene>
<protein>
    <submittedName>
        <fullName evidence="2">CRISPR-associated protein Cas5 family</fullName>
    </submittedName>
</protein>
<dbReference type="InterPro" id="IPR010147">
    <property type="entry name" value="CRISPR-assoc_prot_CasD"/>
</dbReference>
<dbReference type="Pfam" id="PF09704">
    <property type="entry name" value="Cas_Cas5d"/>
    <property type="match status" value="1"/>
</dbReference>
<dbReference type="InterPro" id="IPR013422">
    <property type="entry name" value="CRISPR-assoc_prot_Cas5_N"/>
</dbReference>
<evidence type="ECO:0000313" key="2">
    <source>
        <dbReference type="EMBL" id="ADJ28315.1"/>
    </source>
</evidence>
<name>D8K5Y8_NITWC</name>
<dbReference type="KEGG" id="nwa:Nwat_1400"/>
<dbReference type="Proteomes" id="UP000000393">
    <property type="component" value="Chromosome"/>
</dbReference>
<dbReference type="GO" id="GO:0003723">
    <property type="term" value="F:RNA binding"/>
    <property type="evidence" value="ECO:0007669"/>
    <property type="project" value="InterPro"/>
</dbReference>
<dbReference type="EMBL" id="CP002086">
    <property type="protein sequence ID" value="ADJ28315.1"/>
    <property type="molecule type" value="Genomic_DNA"/>
</dbReference>
<dbReference type="NCBIfam" id="TIGR01868">
    <property type="entry name" value="casD_Cas5e"/>
    <property type="match status" value="1"/>
</dbReference>
<dbReference type="RefSeq" id="WP_013220409.1">
    <property type="nucleotide sequence ID" value="NC_014315.1"/>
</dbReference>
<dbReference type="eggNOG" id="ENOG502ZBPB">
    <property type="taxonomic scope" value="Bacteria"/>
</dbReference>
<dbReference type="NCBIfam" id="TIGR02593">
    <property type="entry name" value="CRISPR_cas5"/>
    <property type="match status" value="1"/>
</dbReference>
<dbReference type="InterPro" id="IPR021124">
    <property type="entry name" value="CRISPR-assoc_prot_Cas5"/>
</dbReference>
<dbReference type="GO" id="GO:0051607">
    <property type="term" value="P:defense response to virus"/>
    <property type="evidence" value="ECO:0007669"/>
    <property type="project" value="UniProtKB-KW"/>
</dbReference>
<keyword evidence="3" id="KW-1185">Reference proteome</keyword>
<organism evidence="2 3">
    <name type="scientific">Nitrosococcus watsoni (strain C-113)</name>
    <dbReference type="NCBI Taxonomy" id="105559"/>
    <lineage>
        <taxon>Bacteria</taxon>
        <taxon>Pseudomonadati</taxon>
        <taxon>Pseudomonadota</taxon>
        <taxon>Gammaproteobacteria</taxon>
        <taxon>Chromatiales</taxon>
        <taxon>Chromatiaceae</taxon>
        <taxon>Nitrosococcus</taxon>
    </lineage>
</organism>
<dbReference type="GO" id="GO:0043571">
    <property type="term" value="P:maintenance of CRISPR repeat elements"/>
    <property type="evidence" value="ECO:0007669"/>
    <property type="project" value="InterPro"/>
</dbReference>
<dbReference type="HOGENOM" id="CLU_084726_0_1_6"/>
<keyword evidence="1" id="KW-0051">Antiviral defense</keyword>
<evidence type="ECO:0000256" key="1">
    <source>
        <dbReference type="ARBA" id="ARBA00023118"/>
    </source>
</evidence>
<dbReference type="AlphaFoldDB" id="D8K5Y8"/>
<evidence type="ECO:0000313" key="3">
    <source>
        <dbReference type="Proteomes" id="UP000000393"/>
    </source>
</evidence>
<sequence length="222" mass="24390">MQSFLMLKLAGMMQAWGSHTYEVYRPSLNFPSRSGLLGLLGACLGLRRDDEAGQLALAQSIRFSVRADERTFSPVKLADFHTVLDARKVGGKISHYPVVSRREYLCDASFTVAVKAAAAAPIPLAALIQAVQQPVFTPYLGRRSCPLQRPLFEAVVEAADSLAALSLVEPLGGVIYSEEGEAELPQLRLRDEPIIVRPRQFASRRAYIHSSSRGESHVPEQD</sequence>
<accession>D8K5Y8</accession>
<reference evidence="2 3" key="1">
    <citation type="submission" date="2010-06" db="EMBL/GenBank/DDBJ databases">
        <title>Complete sequence of chromosome of Nitrosococcus watsoni C-113.</title>
        <authorList>
            <consortium name="US DOE Joint Genome Institute"/>
            <person name="Lucas S."/>
            <person name="Copeland A."/>
            <person name="Lapidus A."/>
            <person name="Cheng J.-F."/>
            <person name="Bruce D."/>
            <person name="Goodwin L."/>
            <person name="Pitluck S."/>
            <person name="Malfatti S.A."/>
            <person name="Chain P.S.G."/>
            <person name="Land M."/>
            <person name="Hauser L."/>
            <person name="Kyrpides N."/>
            <person name="Ivanova N."/>
            <person name="Cambell M.A."/>
            <person name="Heidelberg J.F."/>
            <person name="Klotz M.G."/>
            <person name="Woyke T."/>
        </authorList>
    </citation>
    <scope>NUCLEOTIDE SEQUENCE [LARGE SCALE GENOMIC DNA]</scope>
    <source>
        <strain evidence="2 3">C-113</strain>
    </source>
</reference>
<proteinExistence type="predicted"/>
<dbReference type="OrthoDB" id="5704083at2"/>
<dbReference type="STRING" id="105559.Nwat_1400"/>